<dbReference type="InterPro" id="IPR050484">
    <property type="entry name" value="Transf_Hexapept/Carb_Anhydrase"/>
</dbReference>
<evidence type="ECO:0000313" key="1">
    <source>
        <dbReference type="EMBL" id="HFK20185.1"/>
    </source>
</evidence>
<reference evidence="1" key="1">
    <citation type="journal article" date="2020" name="mSystems">
        <title>Genome- and Community-Level Interaction Insights into Carbon Utilization and Element Cycling Functions of Hydrothermarchaeota in Hydrothermal Sediment.</title>
        <authorList>
            <person name="Zhou Z."/>
            <person name="Liu Y."/>
            <person name="Xu W."/>
            <person name="Pan J."/>
            <person name="Luo Z.H."/>
            <person name="Li M."/>
        </authorList>
    </citation>
    <scope>NUCLEOTIDE SEQUENCE [LARGE SCALE GENOMIC DNA]</scope>
    <source>
        <strain evidence="1">SpSt-468</strain>
    </source>
</reference>
<dbReference type="Pfam" id="PF00132">
    <property type="entry name" value="Hexapep"/>
    <property type="match status" value="2"/>
</dbReference>
<proteinExistence type="predicted"/>
<dbReference type="InterPro" id="IPR047324">
    <property type="entry name" value="LbH_gamma_CA-like"/>
</dbReference>
<dbReference type="AlphaFoldDB" id="A0A7C3EZT9"/>
<sequence>MGGKRPKIHDGAFVHEAAVVIGDVVIEEGANIWPNAVIRGDIEQIHIGKGCSIQDGAIIHTDPSAPVTIGEGTTVAHGCIIHGCKVGSRTLIGMGAIVLTGAEIGDECIIGAGAVVPEGKKIPCRSIAMGIPAKVIRDANDSDIMRIQITTAAYLELAKKYR</sequence>
<comment type="caution">
    <text evidence="1">The sequence shown here is derived from an EMBL/GenBank/DDBJ whole genome shotgun (WGS) entry which is preliminary data.</text>
</comment>
<dbReference type="SUPFAM" id="SSF51161">
    <property type="entry name" value="Trimeric LpxA-like enzymes"/>
    <property type="match status" value="1"/>
</dbReference>
<name>A0A7C3EZT9_9CREN</name>
<dbReference type="InterPro" id="IPR011004">
    <property type="entry name" value="Trimer_LpxA-like_sf"/>
</dbReference>
<organism evidence="1">
    <name type="scientific">Candidatus Methanomethylicus mesodigestus</name>
    <dbReference type="NCBI Taxonomy" id="1867258"/>
    <lineage>
        <taxon>Archaea</taxon>
        <taxon>Thermoproteota</taxon>
        <taxon>Methanosuratincolia</taxon>
        <taxon>Candidatus Methanomethylicales</taxon>
        <taxon>Candidatus Methanomethylicaceae</taxon>
        <taxon>Candidatus Methanomethylicus</taxon>
    </lineage>
</organism>
<dbReference type="EMBL" id="DSTX01000002">
    <property type="protein sequence ID" value="HFK20185.1"/>
    <property type="molecule type" value="Genomic_DNA"/>
</dbReference>
<dbReference type="InterPro" id="IPR001451">
    <property type="entry name" value="Hexapep"/>
</dbReference>
<dbReference type="CDD" id="cd04645">
    <property type="entry name" value="LbH_gamma_CA_like"/>
    <property type="match status" value="1"/>
</dbReference>
<accession>A0A7C3EZT9</accession>
<dbReference type="PANTHER" id="PTHR13061">
    <property type="entry name" value="DYNACTIN SUBUNIT P25"/>
    <property type="match status" value="1"/>
</dbReference>
<gene>
    <name evidence="1" type="ORF">ENS19_02790</name>
</gene>
<dbReference type="Gene3D" id="2.160.10.10">
    <property type="entry name" value="Hexapeptide repeat proteins"/>
    <property type="match status" value="1"/>
</dbReference>
<dbReference type="PANTHER" id="PTHR13061:SF29">
    <property type="entry name" value="GAMMA CARBONIC ANHYDRASE-LIKE 1, MITOCHONDRIAL-RELATED"/>
    <property type="match status" value="1"/>
</dbReference>
<protein>
    <submittedName>
        <fullName evidence="1">Gamma carbonic anhydrase family protein</fullName>
    </submittedName>
</protein>